<evidence type="ECO:0000256" key="3">
    <source>
        <dbReference type="ARBA" id="ARBA00022525"/>
    </source>
</evidence>
<organism evidence="5 6">
    <name type="scientific">Macleaya cordata</name>
    <name type="common">Five-seeded plume-poppy</name>
    <name type="synonym">Bocconia cordata</name>
    <dbReference type="NCBI Taxonomy" id="56857"/>
    <lineage>
        <taxon>Eukaryota</taxon>
        <taxon>Viridiplantae</taxon>
        <taxon>Streptophyta</taxon>
        <taxon>Embryophyta</taxon>
        <taxon>Tracheophyta</taxon>
        <taxon>Spermatophyta</taxon>
        <taxon>Magnoliopsida</taxon>
        <taxon>Ranunculales</taxon>
        <taxon>Papaveraceae</taxon>
        <taxon>Papaveroideae</taxon>
        <taxon>Macleaya</taxon>
    </lineage>
</organism>
<evidence type="ECO:0000256" key="4">
    <source>
        <dbReference type="RuleBase" id="RU363099"/>
    </source>
</evidence>
<comment type="subunit">
    <text evidence="2 4">Homodimer.</text>
</comment>
<feature type="signal peptide" evidence="4">
    <location>
        <begin position="1"/>
        <end position="20"/>
    </location>
</feature>
<gene>
    <name evidence="5" type="ORF">BVC80_8889g7</name>
</gene>
<accession>A0A200Q735</accession>
<dbReference type="OMA" id="LACHHIV"/>
<protein>
    <recommendedName>
        <fullName evidence="4">Dirigent protein</fullName>
    </recommendedName>
</protein>
<evidence type="ECO:0000256" key="2">
    <source>
        <dbReference type="ARBA" id="ARBA00011738"/>
    </source>
</evidence>
<comment type="caution">
    <text evidence="5">The sequence shown here is derived from an EMBL/GenBank/DDBJ whole genome shotgun (WGS) entry which is preliminary data.</text>
</comment>
<dbReference type="OrthoDB" id="1864232at2759"/>
<dbReference type="GO" id="GO:0009699">
    <property type="term" value="P:phenylpropanoid biosynthetic process"/>
    <property type="evidence" value="ECO:0007669"/>
    <property type="project" value="UniProtKB-ARBA"/>
</dbReference>
<dbReference type="InterPro" id="IPR044859">
    <property type="entry name" value="Allene_oxi_cyc_Dirigent"/>
</dbReference>
<evidence type="ECO:0000313" key="6">
    <source>
        <dbReference type="Proteomes" id="UP000195402"/>
    </source>
</evidence>
<keyword evidence="3 4" id="KW-0964">Secreted</keyword>
<comment type="subcellular location">
    <subcellularLocation>
        <location evidence="4">Secreted</location>
        <location evidence="4">Extracellular space</location>
        <location evidence="4">Apoplast</location>
    </subcellularLocation>
</comment>
<dbReference type="PANTHER" id="PTHR21495">
    <property type="entry name" value="NUCLEOPORIN-RELATED"/>
    <property type="match status" value="1"/>
</dbReference>
<dbReference type="Proteomes" id="UP000195402">
    <property type="component" value="Unassembled WGS sequence"/>
</dbReference>
<evidence type="ECO:0000313" key="5">
    <source>
        <dbReference type="EMBL" id="OVA06296.1"/>
    </source>
</evidence>
<dbReference type="InParanoid" id="A0A200Q735"/>
<dbReference type="Gene3D" id="2.40.480.10">
    <property type="entry name" value="Allene oxide cyclase-like"/>
    <property type="match status" value="1"/>
</dbReference>
<dbReference type="InterPro" id="IPR004265">
    <property type="entry name" value="Dirigent"/>
</dbReference>
<name>A0A200Q735_MACCD</name>
<dbReference type="AlphaFoldDB" id="A0A200Q735"/>
<dbReference type="Pfam" id="PF03018">
    <property type="entry name" value="Dirigent"/>
    <property type="match status" value="1"/>
</dbReference>
<dbReference type="STRING" id="56857.A0A200Q735"/>
<keyword evidence="6" id="KW-1185">Reference proteome</keyword>
<sequence>MGLVLLLILSLVVAAPLAESQVDEWHESSYGVGAEKVTRLHLYLHDMVSGKNPSVVKIADHPNTYNSPGFFGFLAMADDPLTEGPEPTSKTLGRAQGLIAFASREEFTEVMSVNFVFTEGDFKGSSLSILGGNQILQPVREMPIIGGTGVFRFARGFVVAKTYWANVTTHDLIEEYHLTVMHY</sequence>
<comment type="function">
    <text evidence="4">Dirigent proteins impart stereoselectivity on the phenoxy radical-coupling reaction, yielding optically active lignans from two molecules of coniferyl alcohol in the biosynthesis of lignans, flavonolignans, and alkaloids and thus plays a central role in plant secondary metabolism.</text>
</comment>
<reference evidence="5 6" key="1">
    <citation type="journal article" date="2017" name="Mol. Plant">
        <title>The Genome of Medicinal Plant Macleaya cordata Provides New Insights into Benzylisoquinoline Alkaloids Metabolism.</title>
        <authorList>
            <person name="Liu X."/>
            <person name="Liu Y."/>
            <person name="Huang P."/>
            <person name="Ma Y."/>
            <person name="Qing Z."/>
            <person name="Tang Q."/>
            <person name="Cao H."/>
            <person name="Cheng P."/>
            <person name="Zheng Y."/>
            <person name="Yuan Z."/>
            <person name="Zhou Y."/>
            <person name="Liu J."/>
            <person name="Tang Z."/>
            <person name="Zhuo Y."/>
            <person name="Zhang Y."/>
            <person name="Yu L."/>
            <person name="Huang J."/>
            <person name="Yang P."/>
            <person name="Peng Q."/>
            <person name="Zhang J."/>
            <person name="Jiang W."/>
            <person name="Zhang Z."/>
            <person name="Lin K."/>
            <person name="Ro D.K."/>
            <person name="Chen X."/>
            <person name="Xiong X."/>
            <person name="Shang Y."/>
            <person name="Huang S."/>
            <person name="Zeng J."/>
        </authorList>
    </citation>
    <scope>NUCLEOTIDE SEQUENCE [LARGE SCALE GENOMIC DNA]</scope>
    <source>
        <strain evidence="6">cv. BLH2017</strain>
        <tissue evidence="5">Root</tissue>
    </source>
</reference>
<keyword evidence="4" id="KW-0732">Signal</keyword>
<dbReference type="EMBL" id="MVGT01002861">
    <property type="protein sequence ID" value="OVA06296.1"/>
    <property type="molecule type" value="Genomic_DNA"/>
</dbReference>
<evidence type="ECO:0000256" key="1">
    <source>
        <dbReference type="ARBA" id="ARBA00010746"/>
    </source>
</evidence>
<feature type="chain" id="PRO_5011821995" description="Dirigent protein" evidence="4">
    <location>
        <begin position="21"/>
        <end position="183"/>
    </location>
</feature>
<comment type="similarity">
    <text evidence="1 4">Belongs to the plant dirigent protein family.</text>
</comment>
<proteinExistence type="inferred from homology"/>
<dbReference type="GO" id="GO:0048046">
    <property type="term" value="C:apoplast"/>
    <property type="evidence" value="ECO:0007669"/>
    <property type="project" value="UniProtKB-SubCell"/>
</dbReference>
<keyword evidence="4" id="KW-0052">Apoplast</keyword>